<accession>A0A844ZYC7</accession>
<organism evidence="6 7">
    <name type="scientific">Aurantiacibacter arachoides</name>
    <dbReference type="NCBI Taxonomy" id="1850444"/>
    <lineage>
        <taxon>Bacteria</taxon>
        <taxon>Pseudomonadati</taxon>
        <taxon>Pseudomonadota</taxon>
        <taxon>Alphaproteobacteria</taxon>
        <taxon>Sphingomonadales</taxon>
        <taxon>Erythrobacteraceae</taxon>
        <taxon>Aurantiacibacter</taxon>
    </lineage>
</organism>
<feature type="region of interest" description="Disordered" evidence="3">
    <location>
        <begin position="109"/>
        <end position="129"/>
    </location>
</feature>
<dbReference type="PROSITE" id="PS51755">
    <property type="entry name" value="OMPR_PHOB"/>
    <property type="match status" value="1"/>
</dbReference>
<dbReference type="OrthoDB" id="54411at2"/>
<feature type="transmembrane region" description="Helical" evidence="4">
    <location>
        <begin position="210"/>
        <end position="230"/>
    </location>
</feature>
<reference evidence="6 7" key="1">
    <citation type="submission" date="2019-12" db="EMBL/GenBank/DDBJ databases">
        <title>Genomic-based taxomic classification of the family Erythrobacteraceae.</title>
        <authorList>
            <person name="Xu L."/>
        </authorList>
    </citation>
    <scope>NUCLEOTIDE SEQUENCE [LARGE SCALE GENOMIC DNA]</scope>
    <source>
        <strain evidence="6 7">RC4-10-4</strain>
    </source>
</reference>
<keyword evidence="4" id="KW-0472">Membrane</keyword>
<keyword evidence="4" id="KW-0812">Transmembrane</keyword>
<comment type="caution">
    <text evidence="6">The sequence shown here is derived from an EMBL/GenBank/DDBJ whole genome shotgun (WGS) entry which is preliminary data.</text>
</comment>
<evidence type="ECO:0000256" key="1">
    <source>
        <dbReference type="ARBA" id="ARBA00023125"/>
    </source>
</evidence>
<keyword evidence="1 2" id="KW-0238">DNA-binding</keyword>
<dbReference type="RefSeq" id="WP_131451600.1">
    <property type="nucleotide sequence ID" value="NZ_BMJK01000001.1"/>
</dbReference>
<feature type="transmembrane region" description="Helical" evidence="4">
    <location>
        <begin position="145"/>
        <end position="167"/>
    </location>
</feature>
<dbReference type="SUPFAM" id="SSF46894">
    <property type="entry name" value="C-terminal effector domain of the bipartite response regulators"/>
    <property type="match status" value="1"/>
</dbReference>
<evidence type="ECO:0000313" key="6">
    <source>
        <dbReference type="EMBL" id="MXO92220.1"/>
    </source>
</evidence>
<feature type="DNA-binding region" description="OmpR/PhoB-type" evidence="2">
    <location>
        <begin position="8"/>
        <end position="106"/>
    </location>
</feature>
<dbReference type="InterPro" id="IPR036388">
    <property type="entry name" value="WH-like_DNA-bd_sf"/>
</dbReference>
<dbReference type="GO" id="GO:0003677">
    <property type="term" value="F:DNA binding"/>
    <property type="evidence" value="ECO:0007669"/>
    <property type="project" value="UniProtKB-UniRule"/>
</dbReference>
<feature type="transmembrane region" description="Helical" evidence="4">
    <location>
        <begin position="179"/>
        <end position="203"/>
    </location>
</feature>
<dbReference type="Pfam" id="PF00486">
    <property type="entry name" value="Trans_reg_C"/>
    <property type="match status" value="1"/>
</dbReference>
<evidence type="ECO:0000256" key="2">
    <source>
        <dbReference type="PROSITE-ProRule" id="PRU01091"/>
    </source>
</evidence>
<evidence type="ECO:0000256" key="4">
    <source>
        <dbReference type="SAM" id="Phobius"/>
    </source>
</evidence>
<evidence type="ECO:0000313" key="7">
    <source>
        <dbReference type="Proteomes" id="UP000460626"/>
    </source>
</evidence>
<dbReference type="InterPro" id="IPR016032">
    <property type="entry name" value="Sig_transdc_resp-reg_C-effctor"/>
</dbReference>
<dbReference type="AlphaFoldDB" id="A0A844ZYC7"/>
<name>A0A844ZYC7_9SPHN</name>
<dbReference type="GO" id="GO:0000160">
    <property type="term" value="P:phosphorelay signal transduction system"/>
    <property type="evidence" value="ECO:0007669"/>
    <property type="project" value="InterPro"/>
</dbReference>
<dbReference type="SMART" id="SM00862">
    <property type="entry name" value="Trans_reg_C"/>
    <property type="match status" value="1"/>
</dbReference>
<gene>
    <name evidence="6" type="ORF">GRI62_01185</name>
</gene>
<dbReference type="EMBL" id="WTYH01000001">
    <property type="protein sequence ID" value="MXO92220.1"/>
    <property type="molecule type" value="Genomic_DNA"/>
</dbReference>
<feature type="transmembrane region" description="Helical" evidence="4">
    <location>
        <begin position="242"/>
        <end position="267"/>
    </location>
</feature>
<keyword evidence="4" id="KW-1133">Transmembrane helix</keyword>
<sequence>MADRTTPPLAYRFGGYELNVTDRRLSRGGAPVELGSRYFDALALLVAEGGALVSKDRFMDEVWRGIPVTDEALTQCIRTLRRALGDDAANPRFIRTVPKHGYRFVGELEDTGEPVDSDSRPALSEPDSSAAEPAVQGALSLPSRVAGATTLAGLVAGVLAGLVYGVVAGTGGGGGVLVLAALVGALGLLAGAGVGAGTAAALAWRGRADLFVLPAAALGGLAIGAIGSLLGREGVGLMGARALGHVAGGFEGMLLGLACGLVAWLAFGGHSRARVLGSAVVLGALAGLAVHLARGTLLAGSLWSLQRGLPGVELAMERLGVLTGGATLSAAALGILTIAEGAAFVLATALAALAVRRP</sequence>
<evidence type="ECO:0000256" key="3">
    <source>
        <dbReference type="SAM" id="MobiDB-lite"/>
    </source>
</evidence>
<dbReference type="Proteomes" id="UP000460626">
    <property type="component" value="Unassembled WGS sequence"/>
</dbReference>
<dbReference type="InterPro" id="IPR001867">
    <property type="entry name" value="OmpR/PhoB-type_DNA-bd"/>
</dbReference>
<feature type="transmembrane region" description="Helical" evidence="4">
    <location>
        <begin position="325"/>
        <end position="355"/>
    </location>
</feature>
<dbReference type="GO" id="GO:0006355">
    <property type="term" value="P:regulation of DNA-templated transcription"/>
    <property type="evidence" value="ECO:0007669"/>
    <property type="project" value="InterPro"/>
</dbReference>
<proteinExistence type="predicted"/>
<dbReference type="CDD" id="cd00383">
    <property type="entry name" value="trans_reg_C"/>
    <property type="match status" value="1"/>
</dbReference>
<keyword evidence="7" id="KW-1185">Reference proteome</keyword>
<dbReference type="Gene3D" id="1.10.10.10">
    <property type="entry name" value="Winged helix-like DNA-binding domain superfamily/Winged helix DNA-binding domain"/>
    <property type="match status" value="1"/>
</dbReference>
<evidence type="ECO:0000259" key="5">
    <source>
        <dbReference type="PROSITE" id="PS51755"/>
    </source>
</evidence>
<protein>
    <submittedName>
        <fullName evidence="6">Transcriptional regulator</fullName>
    </submittedName>
</protein>
<feature type="domain" description="OmpR/PhoB-type" evidence="5">
    <location>
        <begin position="8"/>
        <end position="106"/>
    </location>
</feature>
<feature type="transmembrane region" description="Helical" evidence="4">
    <location>
        <begin position="279"/>
        <end position="305"/>
    </location>
</feature>